<keyword evidence="1" id="KW-0812">Transmembrane</keyword>
<evidence type="ECO:0000313" key="2">
    <source>
        <dbReference type="EMBL" id="GEO65999.1"/>
    </source>
</evidence>
<keyword evidence="1" id="KW-1133">Transmembrane helix</keyword>
<accession>A0A0F3RQQ3</accession>
<keyword evidence="1" id="KW-0472">Membrane</keyword>
<evidence type="ECO:0000313" key="5">
    <source>
        <dbReference type="Proteomes" id="UP000321691"/>
    </source>
</evidence>
<sequence length="95" mass="10528">MAITILMIIYTLLSCGIGWYFFSHRRKPFLLFHPESSPELSRVLTVGGILLMVIGVFSAAATIVNNTIFISVILLVGVIAIISLQLILLHWFPKG</sequence>
<dbReference type="STRING" id="216463.VC81_11915"/>
<protein>
    <submittedName>
        <fullName evidence="3">Uncharacterized protein</fullName>
    </submittedName>
</protein>
<keyword evidence="5" id="KW-1185">Reference proteome</keyword>
<dbReference type="PATRIC" id="fig|216463.3.peg.1637"/>
<evidence type="ECO:0000313" key="4">
    <source>
        <dbReference type="Proteomes" id="UP000033491"/>
    </source>
</evidence>
<organism evidence="3 4">
    <name type="scientific">Levilactobacillus spicheri</name>
    <dbReference type="NCBI Taxonomy" id="216463"/>
    <lineage>
        <taxon>Bacteria</taxon>
        <taxon>Bacillati</taxon>
        <taxon>Bacillota</taxon>
        <taxon>Bacilli</taxon>
        <taxon>Lactobacillales</taxon>
        <taxon>Lactobacillaceae</taxon>
        <taxon>Levilactobacillus</taxon>
    </lineage>
</organism>
<dbReference type="OrthoDB" id="2315025at2"/>
<feature type="transmembrane region" description="Helical" evidence="1">
    <location>
        <begin position="69"/>
        <end position="92"/>
    </location>
</feature>
<name>A0A0F3RQQ3_9LACO</name>
<reference evidence="3 4" key="1">
    <citation type="submission" date="2015-03" db="EMBL/GenBank/DDBJ databases">
        <authorList>
            <person name="Zheng J."/>
            <person name="Ganezle M."/>
        </authorList>
    </citation>
    <scope>NUCLEOTIDE SEQUENCE [LARGE SCALE GENOMIC DNA]</scope>
    <source>
        <strain evidence="3 4">LP38</strain>
    </source>
</reference>
<feature type="transmembrane region" description="Helical" evidence="1">
    <location>
        <begin position="43"/>
        <end position="63"/>
    </location>
</feature>
<feature type="transmembrane region" description="Helical" evidence="1">
    <location>
        <begin position="6"/>
        <end position="22"/>
    </location>
</feature>
<comment type="caution">
    <text evidence="3">The sequence shown here is derived from an EMBL/GenBank/DDBJ whole genome shotgun (WGS) entry which is preliminary data.</text>
</comment>
<dbReference type="AlphaFoldDB" id="A0A0F3RQQ3"/>
<dbReference type="EMBL" id="BJZI01000005">
    <property type="protein sequence ID" value="GEO65999.1"/>
    <property type="molecule type" value="Genomic_DNA"/>
</dbReference>
<proteinExistence type="predicted"/>
<dbReference type="Proteomes" id="UP000033491">
    <property type="component" value="Unassembled WGS sequence"/>
</dbReference>
<evidence type="ECO:0000313" key="3">
    <source>
        <dbReference type="EMBL" id="KJW11919.1"/>
    </source>
</evidence>
<evidence type="ECO:0000256" key="1">
    <source>
        <dbReference type="SAM" id="Phobius"/>
    </source>
</evidence>
<dbReference type="EMBL" id="JZCR01000024">
    <property type="protein sequence ID" value="KJW11919.1"/>
    <property type="molecule type" value="Genomic_DNA"/>
</dbReference>
<gene>
    <name evidence="2" type="ORF">LSP04_04180</name>
    <name evidence="3" type="ORF">VC81_11915</name>
</gene>
<reference evidence="2 5" key="2">
    <citation type="submission" date="2019-07" db="EMBL/GenBank/DDBJ databases">
        <title>Whole genome shotgun sequence of Lactobacillus spicheri NBRC 107155.</title>
        <authorList>
            <person name="Hosoyama A."/>
            <person name="Uohara A."/>
            <person name="Ohji S."/>
            <person name="Ichikawa N."/>
        </authorList>
    </citation>
    <scope>NUCLEOTIDE SEQUENCE [LARGE SCALE GENOMIC DNA]</scope>
    <source>
        <strain evidence="2 5">NBRC 107155</strain>
    </source>
</reference>
<dbReference type="RefSeq" id="WP_045808274.1">
    <property type="nucleotide sequence ID" value="NZ_BJZI01000005.1"/>
</dbReference>
<dbReference type="Proteomes" id="UP000321691">
    <property type="component" value="Unassembled WGS sequence"/>
</dbReference>